<dbReference type="Gene3D" id="3.30.1600.10">
    <property type="entry name" value="SIR2/SIRT2 'Small Domain"/>
    <property type="match status" value="1"/>
</dbReference>
<evidence type="ECO:0000256" key="3">
    <source>
        <dbReference type="ARBA" id="ARBA00023027"/>
    </source>
</evidence>
<gene>
    <name evidence="6" type="ORF">V3I05_02190</name>
</gene>
<dbReference type="Proteomes" id="UP001434737">
    <property type="component" value="Chromosome"/>
</dbReference>
<dbReference type="InterPro" id="IPR026590">
    <property type="entry name" value="Ssirtuin_cat_dom"/>
</dbReference>
<keyword evidence="7" id="KW-1185">Reference proteome</keyword>
<evidence type="ECO:0000313" key="7">
    <source>
        <dbReference type="Proteomes" id="UP001434737"/>
    </source>
</evidence>
<dbReference type="RefSeq" id="WP_300450897.1">
    <property type="nucleotide sequence ID" value="NZ_CP145316.1"/>
</dbReference>
<reference evidence="6 7" key="1">
    <citation type="submission" date="2024-02" db="EMBL/GenBank/DDBJ databases">
        <title>Genome and pathogenicity analysis of Helicobacter mastomyrinus isolated from mice.</title>
        <authorList>
            <person name="Zhu L."/>
        </authorList>
    </citation>
    <scope>NUCLEOTIDE SEQUENCE [LARGE SCALE GENOMIC DNA]</scope>
    <source>
        <strain evidence="6 7">Hm-17</strain>
    </source>
</reference>
<comment type="caution">
    <text evidence="4">Lacks conserved residue(s) required for the propagation of feature annotation.</text>
</comment>
<dbReference type="PROSITE" id="PS50305">
    <property type="entry name" value="SIRTUIN"/>
    <property type="match status" value="1"/>
</dbReference>
<dbReference type="GO" id="GO:0034979">
    <property type="term" value="F:NAD-dependent protein lysine deacetylase activity"/>
    <property type="evidence" value="ECO:0007669"/>
    <property type="project" value="UniProtKB-EC"/>
</dbReference>
<keyword evidence="6" id="KW-0012">Acyltransferase</keyword>
<proteinExistence type="predicted"/>
<evidence type="ECO:0000313" key="6">
    <source>
        <dbReference type="EMBL" id="XAM18510.1"/>
    </source>
</evidence>
<keyword evidence="3" id="KW-0520">NAD</keyword>
<dbReference type="InterPro" id="IPR003000">
    <property type="entry name" value="Sirtuin"/>
</dbReference>
<dbReference type="EC" id="2.3.1.286" evidence="1"/>
<evidence type="ECO:0000256" key="4">
    <source>
        <dbReference type="PROSITE-ProRule" id="PRU00236"/>
    </source>
</evidence>
<keyword evidence="2 6" id="KW-0808">Transferase</keyword>
<dbReference type="InterPro" id="IPR029035">
    <property type="entry name" value="DHS-like_NAD/FAD-binding_dom"/>
</dbReference>
<evidence type="ECO:0000259" key="5">
    <source>
        <dbReference type="PROSITE" id="PS50305"/>
    </source>
</evidence>
<dbReference type="SUPFAM" id="SSF52467">
    <property type="entry name" value="DHS-like NAD/FAD-binding domain"/>
    <property type="match status" value="1"/>
</dbReference>
<name>A0ABZ3F734_9HELI</name>
<protein>
    <recommendedName>
        <fullName evidence="1">protein acetyllysine N-acetyltransferase</fullName>
        <ecNumber evidence="1">2.3.1.286</ecNumber>
    </recommendedName>
</protein>
<dbReference type="Gene3D" id="3.40.50.1220">
    <property type="entry name" value="TPP-binding domain"/>
    <property type="match status" value="1"/>
</dbReference>
<evidence type="ECO:0000256" key="2">
    <source>
        <dbReference type="ARBA" id="ARBA00022679"/>
    </source>
</evidence>
<organism evidence="6 7">
    <name type="scientific">Helicobacter mastomyrinus</name>
    <dbReference type="NCBI Taxonomy" id="287948"/>
    <lineage>
        <taxon>Bacteria</taxon>
        <taxon>Pseudomonadati</taxon>
        <taxon>Campylobacterota</taxon>
        <taxon>Epsilonproteobacteria</taxon>
        <taxon>Campylobacterales</taxon>
        <taxon>Helicobacteraceae</taxon>
        <taxon>Helicobacter</taxon>
    </lineage>
</organism>
<dbReference type="InterPro" id="IPR026591">
    <property type="entry name" value="Sirtuin_cat_small_dom_sf"/>
</dbReference>
<dbReference type="Pfam" id="PF02146">
    <property type="entry name" value="SIR2"/>
    <property type="match status" value="1"/>
</dbReference>
<accession>A0ABZ3F734</accession>
<feature type="domain" description="Deacetylase sirtuin-type" evidence="5">
    <location>
        <begin position="1"/>
        <end position="102"/>
    </location>
</feature>
<sequence length="102" mass="11631">MPKCVVFSGAGLSAESGLETFRDNGGLLAQYNPMEVCNYGNWRENFDLVHRFYNLRRVELGSVKPNAMHQFLASLPTLLNPKANKKRTESIEVYHTKCRWPA</sequence>
<dbReference type="EMBL" id="CP145316">
    <property type="protein sequence ID" value="XAM18510.1"/>
    <property type="molecule type" value="Genomic_DNA"/>
</dbReference>
<evidence type="ECO:0000256" key="1">
    <source>
        <dbReference type="ARBA" id="ARBA00012928"/>
    </source>
</evidence>